<evidence type="ECO:0000256" key="6">
    <source>
        <dbReference type="ARBA" id="ARBA00023097"/>
    </source>
</evidence>
<evidence type="ECO:0000256" key="3">
    <source>
        <dbReference type="ARBA" id="ARBA00022630"/>
    </source>
</evidence>
<sequence>MKGLTVMSQLTIAIIGASFAGISSALTLKRLNPSAKVILIDREDQLGFIPSSINMVLKGRIKQINDKMMVNKESLVVNGIELLLGHEVVDIDTENRQLAVHYQEKTETIHFNKLILAMGARQTSERIIGANHPRVLTTKSWAASLDSQAKLEESKHILIVGGGQVGLEAADAYHSAGKKLTIVEAFESLAFKYYDPEMVEELEKRIINRGITIYKNQQVEAIKEEKGSLITFTTQQQALRSDHVVLANNFRPNSQLIEEKLETHLDRTIVVDDYLQTSADHIYAVGDLIRVPYAGTNRDYYLPFVNNAIMTGRLAAMNALGMNEKMTDVVRIVGSQLFGLFMASVGLTEEEAKLYHNIRTSIYQQEDINQVPVTIKLIVKKESGQLLGAQLYSETDILPLADTIAIAIKAAMTDRDLAFQDCLYYSMVSVINPVLYAAAFSCYEKRVKEVNEDAARGSI</sequence>
<dbReference type="SUPFAM" id="SSF51905">
    <property type="entry name" value="FAD/NAD(P)-binding domain"/>
    <property type="match status" value="1"/>
</dbReference>
<feature type="domain" description="FAD/NAD(P)-binding" evidence="9">
    <location>
        <begin position="12"/>
        <end position="309"/>
    </location>
</feature>
<evidence type="ECO:0000313" key="10">
    <source>
        <dbReference type="EMBL" id="QII81166.1"/>
    </source>
</evidence>
<dbReference type="Pfam" id="PF02852">
    <property type="entry name" value="Pyr_redox_dim"/>
    <property type="match status" value="1"/>
</dbReference>
<name>A0A6G7K7D4_9LACT</name>
<dbReference type="KEGG" id="jar:G7057_00895"/>
<dbReference type="InterPro" id="IPR036188">
    <property type="entry name" value="FAD/NAD-bd_sf"/>
</dbReference>
<dbReference type="PRINTS" id="PR00411">
    <property type="entry name" value="PNDRDTASEI"/>
</dbReference>
<dbReference type="Gene3D" id="3.30.390.30">
    <property type="match status" value="1"/>
</dbReference>
<reference evidence="10 11" key="1">
    <citation type="journal article" date="2017" name="Int. J. Syst. Evol. Microbiol.">
        <title>Jeotgalibaca porci sp. nov. and Jeotgalibaca arthritidis sp. nov., isolated from pigs, and emended description of the genus Jeotgalibaca.</title>
        <authorList>
            <person name="Zamora L."/>
            <person name="Perez-Sancho M."/>
            <person name="Dominguez L."/>
            <person name="Fernandez-Garayzabal J.F."/>
            <person name="Vela A.I."/>
        </authorList>
    </citation>
    <scope>NUCLEOTIDE SEQUENCE [LARGE SCALE GENOMIC DNA]</scope>
    <source>
        <strain evidence="10 11">CECT 9157</strain>
    </source>
</reference>
<organism evidence="10 11">
    <name type="scientific">Jeotgalibaca arthritidis</name>
    <dbReference type="NCBI Taxonomy" id="1868794"/>
    <lineage>
        <taxon>Bacteria</taxon>
        <taxon>Bacillati</taxon>
        <taxon>Bacillota</taxon>
        <taxon>Bacilli</taxon>
        <taxon>Lactobacillales</taxon>
        <taxon>Carnobacteriaceae</taxon>
        <taxon>Jeotgalibaca</taxon>
    </lineage>
</organism>
<evidence type="ECO:0000259" key="8">
    <source>
        <dbReference type="Pfam" id="PF02852"/>
    </source>
</evidence>
<dbReference type="SUPFAM" id="SSF55424">
    <property type="entry name" value="FAD/NAD-linked reductases, dimerisation (C-terminal) domain"/>
    <property type="match status" value="1"/>
</dbReference>
<keyword evidence="11" id="KW-1185">Reference proteome</keyword>
<keyword evidence="7" id="KW-0676">Redox-active center</keyword>
<evidence type="ECO:0000256" key="1">
    <source>
        <dbReference type="ARBA" id="ARBA00001974"/>
    </source>
</evidence>
<dbReference type="RefSeq" id="WP_166160607.1">
    <property type="nucleotide sequence ID" value="NZ_CP049740.1"/>
</dbReference>
<dbReference type="PANTHER" id="PTHR43429:SF1">
    <property type="entry name" value="NAD(P)H SULFUR OXIDOREDUCTASE (COA-DEPENDENT)"/>
    <property type="match status" value="1"/>
</dbReference>
<gene>
    <name evidence="10" type="ORF">G7057_00895</name>
</gene>
<dbReference type="PANTHER" id="PTHR43429">
    <property type="entry name" value="PYRIDINE NUCLEOTIDE-DISULFIDE OXIDOREDUCTASE DOMAIN-CONTAINING"/>
    <property type="match status" value="1"/>
</dbReference>
<proteinExistence type="inferred from homology"/>
<keyword evidence="6" id="KW-0558">Oxidation</keyword>
<keyword evidence="5" id="KW-0560">Oxidoreductase</keyword>
<evidence type="ECO:0000259" key="9">
    <source>
        <dbReference type="Pfam" id="PF07992"/>
    </source>
</evidence>
<comment type="cofactor">
    <cofactor evidence="1">
        <name>FAD</name>
        <dbReference type="ChEBI" id="CHEBI:57692"/>
    </cofactor>
</comment>
<keyword evidence="4" id="KW-0274">FAD</keyword>
<dbReference type="Gene3D" id="3.50.50.60">
    <property type="entry name" value="FAD/NAD(P)-binding domain"/>
    <property type="match status" value="2"/>
</dbReference>
<evidence type="ECO:0000256" key="4">
    <source>
        <dbReference type="ARBA" id="ARBA00022827"/>
    </source>
</evidence>
<dbReference type="Proteomes" id="UP000501451">
    <property type="component" value="Chromosome"/>
</dbReference>
<dbReference type="InterPro" id="IPR050260">
    <property type="entry name" value="FAD-bd_OxRdtase"/>
</dbReference>
<dbReference type="InterPro" id="IPR004099">
    <property type="entry name" value="Pyr_nucl-diS_OxRdtase_dimer"/>
</dbReference>
<accession>A0A6G7K7D4</accession>
<dbReference type="PRINTS" id="PR00368">
    <property type="entry name" value="FADPNR"/>
</dbReference>
<evidence type="ECO:0000256" key="5">
    <source>
        <dbReference type="ARBA" id="ARBA00023002"/>
    </source>
</evidence>
<dbReference type="InterPro" id="IPR023753">
    <property type="entry name" value="FAD/NAD-binding_dom"/>
</dbReference>
<dbReference type="EMBL" id="CP049740">
    <property type="protein sequence ID" value="QII81166.1"/>
    <property type="molecule type" value="Genomic_DNA"/>
</dbReference>
<keyword evidence="3" id="KW-0285">Flavoprotein</keyword>
<evidence type="ECO:0000256" key="7">
    <source>
        <dbReference type="ARBA" id="ARBA00023284"/>
    </source>
</evidence>
<protein>
    <submittedName>
        <fullName evidence="10">FAD-dependent oxidoreductase</fullName>
    </submittedName>
</protein>
<dbReference type="AlphaFoldDB" id="A0A6G7K7D4"/>
<evidence type="ECO:0000256" key="2">
    <source>
        <dbReference type="ARBA" id="ARBA00009130"/>
    </source>
</evidence>
<dbReference type="GO" id="GO:0016491">
    <property type="term" value="F:oxidoreductase activity"/>
    <property type="evidence" value="ECO:0007669"/>
    <property type="project" value="UniProtKB-KW"/>
</dbReference>
<evidence type="ECO:0000313" key="11">
    <source>
        <dbReference type="Proteomes" id="UP000501451"/>
    </source>
</evidence>
<dbReference type="InterPro" id="IPR016156">
    <property type="entry name" value="FAD/NAD-linked_Rdtase_dimer_sf"/>
</dbReference>
<comment type="similarity">
    <text evidence="2">Belongs to the class-III pyridine nucleotide-disulfide oxidoreductase family.</text>
</comment>
<dbReference type="Pfam" id="PF07992">
    <property type="entry name" value="Pyr_redox_2"/>
    <property type="match status" value="1"/>
</dbReference>
<feature type="domain" description="Pyridine nucleotide-disulphide oxidoreductase dimerisation" evidence="8">
    <location>
        <begin position="342"/>
        <end position="423"/>
    </location>
</feature>